<gene>
    <name evidence="2" type="ORF">ELLFYP34_01044</name>
</gene>
<sequence>MSKIIAKIKRIGVFDTFRGLRRHQYYKTLQTEYHFDNWHLSPIEWRPYARDIVKEVNHLKPVSVYEVGCGLGDILRKIHAKTRVGYDLSESAIKCAKYLDQKSEVKYETGTFDKIINQKIDCFISVNFIHEISSDDLKQIFASLIKQNEIHYIVVDSVTGGGYKYHHDYAAILPEEYQLMKKLGPYRTEENDSKRYVMIFEKTQV</sequence>
<organism evidence="2">
    <name type="scientific">Eubacterium limosum</name>
    <dbReference type="NCBI Taxonomy" id="1736"/>
    <lineage>
        <taxon>Bacteria</taxon>
        <taxon>Bacillati</taxon>
        <taxon>Bacillota</taxon>
        <taxon>Clostridia</taxon>
        <taxon>Eubacteriales</taxon>
        <taxon>Eubacteriaceae</taxon>
        <taxon>Eubacterium</taxon>
    </lineage>
</organism>
<accession>A0A6N3HAJ7</accession>
<evidence type="ECO:0000259" key="1">
    <source>
        <dbReference type="Pfam" id="PF13649"/>
    </source>
</evidence>
<evidence type="ECO:0000313" key="2">
    <source>
        <dbReference type="EMBL" id="VYU73200.1"/>
    </source>
</evidence>
<protein>
    <recommendedName>
        <fullName evidence="1">Methyltransferase domain-containing protein</fullName>
    </recommendedName>
</protein>
<dbReference type="InterPro" id="IPR029063">
    <property type="entry name" value="SAM-dependent_MTases_sf"/>
</dbReference>
<name>A0A6N3HAJ7_EUBLI</name>
<dbReference type="EMBL" id="CACRTR010000023">
    <property type="protein sequence ID" value="VYU73200.1"/>
    <property type="molecule type" value="Genomic_DNA"/>
</dbReference>
<feature type="domain" description="Methyltransferase" evidence="1">
    <location>
        <begin position="64"/>
        <end position="144"/>
    </location>
</feature>
<dbReference type="Gene3D" id="3.40.50.150">
    <property type="entry name" value="Vaccinia Virus protein VP39"/>
    <property type="match status" value="1"/>
</dbReference>
<dbReference type="Pfam" id="PF13649">
    <property type="entry name" value="Methyltransf_25"/>
    <property type="match status" value="1"/>
</dbReference>
<reference evidence="2" key="1">
    <citation type="submission" date="2019-11" db="EMBL/GenBank/DDBJ databases">
        <authorList>
            <person name="Feng L."/>
        </authorList>
    </citation>
    <scope>NUCLEOTIDE SEQUENCE</scope>
    <source>
        <strain evidence="2">ElimosumLFYP34</strain>
    </source>
</reference>
<dbReference type="AlphaFoldDB" id="A0A6N3HAJ7"/>
<dbReference type="SUPFAM" id="SSF53335">
    <property type="entry name" value="S-adenosyl-L-methionine-dependent methyltransferases"/>
    <property type="match status" value="1"/>
</dbReference>
<proteinExistence type="predicted"/>
<dbReference type="InterPro" id="IPR041698">
    <property type="entry name" value="Methyltransf_25"/>
</dbReference>